<keyword evidence="2" id="KW-0813">Transport</keyword>
<comment type="subcellular location">
    <subcellularLocation>
        <location evidence="1">Membrane</location>
        <topology evidence="1">Multi-pass membrane protein</topology>
    </subcellularLocation>
</comment>
<dbReference type="Proteomes" id="UP001445335">
    <property type="component" value="Unassembled WGS sequence"/>
</dbReference>
<dbReference type="InterPro" id="IPR027469">
    <property type="entry name" value="Cation_efflux_TMD_sf"/>
</dbReference>
<feature type="transmembrane region" description="Helical" evidence="7">
    <location>
        <begin position="157"/>
        <end position="176"/>
    </location>
</feature>
<name>A0AAW1QX82_9CHLO</name>
<protein>
    <recommendedName>
        <fullName evidence="12">Cation efflux protein cytoplasmic domain-containing protein</fullName>
    </recommendedName>
</protein>
<feature type="transmembrane region" description="Helical" evidence="7">
    <location>
        <begin position="47"/>
        <end position="69"/>
    </location>
</feature>
<evidence type="ECO:0000256" key="5">
    <source>
        <dbReference type="ARBA" id="ARBA00023136"/>
    </source>
</evidence>
<keyword evidence="4 7" id="KW-1133">Transmembrane helix</keyword>
<reference evidence="10 11" key="1">
    <citation type="journal article" date="2024" name="Nat. Commun.">
        <title>Phylogenomics reveals the evolutionary origins of lichenization in chlorophyte algae.</title>
        <authorList>
            <person name="Puginier C."/>
            <person name="Libourel C."/>
            <person name="Otte J."/>
            <person name="Skaloud P."/>
            <person name="Haon M."/>
            <person name="Grisel S."/>
            <person name="Petersen M."/>
            <person name="Berrin J.G."/>
            <person name="Delaux P.M."/>
            <person name="Dal Grande F."/>
            <person name="Keller J."/>
        </authorList>
    </citation>
    <scope>NUCLEOTIDE SEQUENCE [LARGE SCALE GENOMIC DNA]</scope>
    <source>
        <strain evidence="10 11">SAG 245.80</strain>
    </source>
</reference>
<dbReference type="PANTHER" id="PTHR43840:SF52">
    <property type="entry name" value="CATION EFFLUX FAMILY PROTEIN"/>
    <property type="match status" value="1"/>
</dbReference>
<feature type="transmembrane region" description="Helical" evidence="7">
    <location>
        <begin position="222"/>
        <end position="239"/>
    </location>
</feature>
<dbReference type="GO" id="GO:0016020">
    <property type="term" value="C:membrane"/>
    <property type="evidence" value="ECO:0007669"/>
    <property type="project" value="UniProtKB-SubCell"/>
</dbReference>
<evidence type="ECO:0000259" key="8">
    <source>
        <dbReference type="Pfam" id="PF01545"/>
    </source>
</evidence>
<evidence type="ECO:0000259" key="9">
    <source>
        <dbReference type="Pfam" id="PF16916"/>
    </source>
</evidence>
<evidence type="ECO:0000256" key="6">
    <source>
        <dbReference type="SAM" id="MobiDB-lite"/>
    </source>
</evidence>
<dbReference type="InterPro" id="IPR036837">
    <property type="entry name" value="Cation_efflux_CTD_sf"/>
</dbReference>
<comment type="caution">
    <text evidence="10">The sequence shown here is derived from an EMBL/GenBank/DDBJ whole genome shotgun (WGS) entry which is preliminary data.</text>
</comment>
<dbReference type="InterPro" id="IPR002524">
    <property type="entry name" value="Cation_efflux"/>
</dbReference>
<feature type="transmembrane region" description="Helical" evidence="7">
    <location>
        <begin position="116"/>
        <end position="137"/>
    </location>
</feature>
<feature type="region of interest" description="Disordered" evidence="6">
    <location>
        <begin position="373"/>
        <end position="396"/>
    </location>
</feature>
<evidence type="ECO:0000256" key="2">
    <source>
        <dbReference type="ARBA" id="ARBA00022448"/>
    </source>
</evidence>
<evidence type="ECO:0000313" key="10">
    <source>
        <dbReference type="EMBL" id="KAK9826173.1"/>
    </source>
</evidence>
<dbReference type="Pfam" id="PF16916">
    <property type="entry name" value="ZT_dimer"/>
    <property type="match status" value="1"/>
</dbReference>
<keyword evidence="5 7" id="KW-0472">Membrane</keyword>
<dbReference type="Pfam" id="PF01545">
    <property type="entry name" value="Cation_efflux"/>
    <property type="match status" value="1"/>
</dbReference>
<dbReference type="InterPro" id="IPR058533">
    <property type="entry name" value="Cation_efflux_TM"/>
</dbReference>
<dbReference type="GO" id="GO:0008324">
    <property type="term" value="F:monoatomic cation transmembrane transporter activity"/>
    <property type="evidence" value="ECO:0007669"/>
    <property type="project" value="InterPro"/>
</dbReference>
<evidence type="ECO:0008006" key="12">
    <source>
        <dbReference type="Google" id="ProtNLM"/>
    </source>
</evidence>
<evidence type="ECO:0000256" key="3">
    <source>
        <dbReference type="ARBA" id="ARBA00022692"/>
    </source>
</evidence>
<dbReference type="InterPro" id="IPR050291">
    <property type="entry name" value="CDF_Transporter"/>
</dbReference>
<dbReference type="EMBL" id="JALJOU010000067">
    <property type="protein sequence ID" value="KAK9826173.1"/>
    <property type="molecule type" value="Genomic_DNA"/>
</dbReference>
<sequence length="396" mass="42029">MQAEEPLLSTGCAAGAGNGERGGMGAGISGSVPETLEQAQLQRRIRFAMNASLVANVALLLAKIVAFVLSRSKAVLASTADSLVDIASQVVIAIAEYKMARADPRFPVGRTRLETVGVIACAVIMTICTLAVIEAGVNDLLAGFLHGIVPEIELGPLLYAILGIATVIKVALYVYCVALQKTSDSMLALAEDHRNDIISNLAAIGFGAIASQFRQVWWIDPAGAVLISAYIIFSWAVILRNQVDKIVGASAPEDTLEMLEALASAHHAQLTVDVIRAYHWGARYLVEMEVLLPADMTVRESHDIAVMLQHKVEAFGEVERAFVHVDWAHREEPEHKVDRNLASRSTNLFAGHVSTLPTLGTAPALLGAASSLERAGGAASPQAPHAAASQPPSLSR</sequence>
<evidence type="ECO:0000256" key="1">
    <source>
        <dbReference type="ARBA" id="ARBA00004141"/>
    </source>
</evidence>
<feature type="domain" description="Cation efflux protein cytoplasmic" evidence="9">
    <location>
        <begin position="252"/>
        <end position="326"/>
    </location>
</feature>
<dbReference type="NCBIfam" id="TIGR01297">
    <property type="entry name" value="CDF"/>
    <property type="match status" value="1"/>
</dbReference>
<dbReference type="PANTHER" id="PTHR43840">
    <property type="entry name" value="MITOCHONDRIAL METAL TRANSPORTER 1-RELATED"/>
    <property type="match status" value="1"/>
</dbReference>
<keyword evidence="3 7" id="KW-0812">Transmembrane</keyword>
<evidence type="ECO:0000256" key="7">
    <source>
        <dbReference type="SAM" id="Phobius"/>
    </source>
</evidence>
<dbReference type="InterPro" id="IPR027470">
    <property type="entry name" value="Cation_efflux_CTD"/>
</dbReference>
<dbReference type="Gene3D" id="1.20.1510.10">
    <property type="entry name" value="Cation efflux protein transmembrane domain"/>
    <property type="match status" value="1"/>
</dbReference>
<accession>A0AAW1QX82</accession>
<dbReference type="SUPFAM" id="SSF161111">
    <property type="entry name" value="Cation efflux protein transmembrane domain-like"/>
    <property type="match status" value="1"/>
</dbReference>
<dbReference type="Gene3D" id="3.30.70.1350">
    <property type="entry name" value="Cation efflux protein, cytoplasmic domain"/>
    <property type="match status" value="1"/>
</dbReference>
<organism evidence="10 11">
    <name type="scientific">Elliptochloris bilobata</name>
    <dbReference type="NCBI Taxonomy" id="381761"/>
    <lineage>
        <taxon>Eukaryota</taxon>
        <taxon>Viridiplantae</taxon>
        <taxon>Chlorophyta</taxon>
        <taxon>core chlorophytes</taxon>
        <taxon>Trebouxiophyceae</taxon>
        <taxon>Trebouxiophyceae incertae sedis</taxon>
        <taxon>Elliptochloris clade</taxon>
        <taxon>Elliptochloris</taxon>
    </lineage>
</organism>
<dbReference type="AlphaFoldDB" id="A0AAW1QX82"/>
<evidence type="ECO:0000313" key="11">
    <source>
        <dbReference type="Proteomes" id="UP001445335"/>
    </source>
</evidence>
<proteinExistence type="predicted"/>
<evidence type="ECO:0000256" key="4">
    <source>
        <dbReference type="ARBA" id="ARBA00022989"/>
    </source>
</evidence>
<gene>
    <name evidence="10" type="ORF">WJX81_003409</name>
</gene>
<feature type="domain" description="Cation efflux protein transmembrane" evidence="8">
    <location>
        <begin position="51"/>
        <end position="245"/>
    </location>
</feature>
<keyword evidence="11" id="KW-1185">Reference proteome</keyword>
<dbReference type="SUPFAM" id="SSF160240">
    <property type="entry name" value="Cation efflux protein cytoplasmic domain-like"/>
    <property type="match status" value="1"/>
</dbReference>